<dbReference type="EMBL" id="AP018448">
    <property type="protein sequence ID" value="BBC29020.1"/>
    <property type="molecule type" value="Genomic_DNA"/>
</dbReference>
<feature type="compositionally biased region" description="Basic and acidic residues" evidence="1">
    <location>
        <begin position="64"/>
        <end position="90"/>
    </location>
</feature>
<reference evidence="2 3" key="1">
    <citation type="journal article" date="2010" name="ChemBioChem">
        <title>Cloning and characterization of the biosynthetic gene cluster of 16-membered macrolide antibiotic FD-891: involvement of a dual functional cytochrome P450 monooxygenase catalyzing epoxidation and hydroxylation.</title>
        <authorList>
            <person name="Kudo F."/>
            <person name="Motegi A."/>
            <person name="Mizoue K."/>
            <person name="Eguchi T."/>
        </authorList>
    </citation>
    <scope>NUCLEOTIDE SEQUENCE [LARGE SCALE GENOMIC DNA]</scope>
    <source>
        <strain evidence="2 3">A-8890</strain>
    </source>
</reference>
<reference evidence="2 3" key="2">
    <citation type="journal article" date="2023" name="ChemBioChem">
        <title>Acyltransferase Domain Exchange between Two Independent Type I Polyketide Synthases in the Same Producer Strain of Macrolide Antibiotics.</title>
        <authorList>
            <person name="Kudo F."/>
            <person name="Kishikawa K."/>
            <person name="Tsuboi K."/>
            <person name="Kido T."/>
            <person name="Usui T."/>
            <person name="Hashimoto J."/>
            <person name="Shin-Ya K."/>
            <person name="Miyanaga A."/>
            <person name="Eguchi T."/>
        </authorList>
    </citation>
    <scope>NUCLEOTIDE SEQUENCE [LARGE SCALE GENOMIC DNA]</scope>
    <source>
        <strain evidence="2 3">A-8890</strain>
    </source>
</reference>
<dbReference type="Proteomes" id="UP001321542">
    <property type="component" value="Chromosome"/>
</dbReference>
<proteinExistence type="predicted"/>
<accession>A0ABN5V6R4</accession>
<gene>
    <name evidence="2" type="ORF">SGFS_003110</name>
</gene>
<organism evidence="2 3">
    <name type="scientific">Streptomyces graminofaciens</name>
    <dbReference type="NCBI Taxonomy" id="68212"/>
    <lineage>
        <taxon>Bacteria</taxon>
        <taxon>Bacillati</taxon>
        <taxon>Actinomycetota</taxon>
        <taxon>Actinomycetes</taxon>
        <taxon>Kitasatosporales</taxon>
        <taxon>Streptomycetaceae</taxon>
        <taxon>Streptomyces</taxon>
    </lineage>
</organism>
<protein>
    <submittedName>
        <fullName evidence="2">Uncharacterized protein</fullName>
    </submittedName>
</protein>
<evidence type="ECO:0000313" key="2">
    <source>
        <dbReference type="EMBL" id="BBC29020.1"/>
    </source>
</evidence>
<evidence type="ECO:0000256" key="1">
    <source>
        <dbReference type="SAM" id="MobiDB-lite"/>
    </source>
</evidence>
<name>A0ABN5V6R4_9ACTN</name>
<evidence type="ECO:0000313" key="3">
    <source>
        <dbReference type="Proteomes" id="UP001321542"/>
    </source>
</evidence>
<feature type="region of interest" description="Disordered" evidence="1">
    <location>
        <begin position="64"/>
        <end position="95"/>
    </location>
</feature>
<keyword evidence="3" id="KW-1185">Reference proteome</keyword>
<sequence>MIAGFLAAFGAGLGDVGAVRGERFVHDRLVQAHLAAAAALDEGEVAASFGEQVAAVEVAAAVHHEHAGGDRDGRQADVDHGRDPGPDHGSRGAGALEEGVDEADGVGEERACTPVPVLAQLRKGAGPRLRGAGLAGGYPVQLRPCPLGDLRCELEVAVVVGGGDVLVLQLCQAGGDLRAAAGGPADQLVRDAGDFHDRTAASRDGAGLGGQPQRLARLHHHDLVVERGGGDDRLQQRRGVHRCRVSPLVTCRSRVTWAFLAVSRPCHP</sequence>